<sequence>MINPMCNSCFSTATSQSKLTTLRPNPVFIAFFQFNLVCFHVMYPLHNKICCYYFFYSSDSDLLFYFTTVYD</sequence>
<evidence type="ECO:0000313" key="2">
    <source>
        <dbReference type="EMBL" id="ONI27234.1"/>
    </source>
</evidence>
<proteinExistence type="predicted"/>
<reference evidence="2 3" key="1">
    <citation type="journal article" date="2013" name="Nat. Genet.">
        <title>The high-quality draft genome of peach (Prunus persica) identifies unique patterns of genetic diversity, domestication and genome evolution.</title>
        <authorList>
            <consortium name="International Peach Genome Initiative"/>
            <person name="Verde I."/>
            <person name="Abbott A.G."/>
            <person name="Scalabrin S."/>
            <person name="Jung S."/>
            <person name="Shu S."/>
            <person name="Marroni F."/>
            <person name="Zhebentyayeva T."/>
            <person name="Dettori M.T."/>
            <person name="Grimwood J."/>
            <person name="Cattonaro F."/>
            <person name="Zuccolo A."/>
            <person name="Rossini L."/>
            <person name="Jenkins J."/>
            <person name="Vendramin E."/>
            <person name="Meisel L.A."/>
            <person name="Decroocq V."/>
            <person name="Sosinski B."/>
            <person name="Prochnik S."/>
            <person name="Mitros T."/>
            <person name="Policriti A."/>
            <person name="Cipriani G."/>
            <person name="Dondini L."/>
            <person name="Ficklin S."/>
            <person name="Goodstein D.M."/>
            <person name="Xuan P."/>
            <person name="Del Fabbro C."/>
            <person name="Aramini V."/>
            <person name="Copetti D."/>
            <person name="Gonzalez S."/>
            <person name="Horner D.S."/>
            <person name="Falchi R."/>
            <person name="Lucas S."/>
            <person name="Mica E."/>
            <person name="Maldonado J."/>
            <person name="Lazzari B."/>
            <person name="Bielenberg D."/>
            <person name="Pirona R."/>
            <person name="Miculan M."/>
            <person name="Barakat A."/>
            <person name="Testolin R."/>
            <person name="Stella A."/>
            <person name="Tartarini S."/>
            <person name="Tonutti P."/>
            <person name="Arus P."/>
            <person name="Orellana A."/>
            <person name="Wells C."/>
            <person name="Main D."/>
            <person name="Vizzotto G."/>
            <person name="Silva H."/>
            <person name="Salamini F."/>
            <person name="Schmutz J."/>
            <person name="Morgante M."/>
            <person name="Rokhsar D.S."/>
        </authorList>
    </citation>
    <scope>NUCLEOTIDE SEQUENCE [LARGE SCALE GENOMIC DNA]</scope>
    <source>
        <strain evidence="3">cv. Nemared</strain>
    </source>
</reference>
<evidence type="ECO:0000256" key="1">
    <source>
        <dbReference type="SAM" id="Phobius"/>
    </source>
</evidence>
<dbReference type="EMBL" id="CM007651">
    <property type="protein sequence ID" value="ONI27234.1"/>
    <property type="molecule type" value="Genomic_DNA"/>
</dbReference>
<keyword evidence="3" id="KW-1185">Reference proteome</keyword>
<keyword evidence="1" id="KW-0812">Transmembrane</keyword>
<dbReference type="AlphaFoldDB" id="A0A251QTT7"/>
<dbReference type="Gramene" id="ONI27234">
    <property type="protein sequence ID" value="ONI27234"/>
    <property type="gene ID" value="PRUPE_1G075300"/>
</dbReference>
<accession>A0A251QTT7</accession>
<name>A0A251QTT7_PRUPE</name>
<keyword evidence="1" id="KW-1133">Transmembrane helix</keyword>
<feature type="transmembrane region" description="Helical" evidence="1">
    <location>
        <begin position="27"/>
        <end position="45"/>
    </location>
</feature>
<protein>
    <submittedName>
        <fullName evidence="2">Uncharacterized protein</fullName>
    </submittedName>
</protein>
<dbReference type="Proteomes" id="UP000006882">
    <property type="component" value="Chromosome G1"/>
</dbReference>
<evidence type="ECO:0000313" key="3">
    <source>
        <dbReference type="Proteomes" id="UP000006882"/>
    </source>
</evidence>
<keyword evidence="1" id="KW-0472">Membrane</keyword>
<gene>
    <name evidence="2" type="ORF">PRUPE_1G075300</name>
</gene>
<organism evidence="2 3">
    <name type="scientific">Prunus persica</name>
    <name type="common">Peach</name>
    <name type="synonym">Amygdalus persica</name>
    <dbReference type="NCBI Taxonomy" id="3760"/>
    <lineage>
        <taxon>Eukaryota</taxon>
        <taxon>Viridiplantae</taxon>
        <taxon>Streptophyta</taxon>
        <taxon>Embryophyta</taxon>
        <taxon>Tracheophyta</taxon>
        <taxon>Spermatophyta</taxon>
        <taxon>Magnoliopsida</taxon>
        <taxon>eudicotyledons</taxon>
        <taxon>Gunneridae</taxon>
        <taxon>Pentapetalae</taxon>
        <taxon>rosids</taxon>
        <taxon>fabids</taxon>
        <taxon>Rosales</taxon>
        <taxon>Rosaceae</taxon>
        <taxon>Amygdaloideae</taxon>
        <taxon>Amygdaleae</taxon>
        <taxon>Prunus</taxon>
    </lineage>
</organism>